<reference evidence="1 2" key="1">
    <citation type="submission" date="2024-04" db="EMBL/GenBank/DDBJ databases">
        <title>genome sequences of Mucor flavus KT1a and Helicostylum pulchrum KT1b strains isolated from the surface of a dry-aged beef.</title>
        <authorList>
            <person name="Toyotome T."/>
            <person name="Hosono M."/>
            <person name="Torimaru M."/>
            <person name="Fukuda K."/>
            <person name="Mikami N."/>
        </authorList>
    </citation>
    <scope>NUCLEOTIDE SEQUENCE [LARGE SCALE GENOMIC DNA]</scope>
    <source>
        <strain evidence="1 2">KT1a</strain>
    </source>
</reference>
<protein>
    <submittedName>
        <fullName evidence="1">Uncharacterized protein</fullName>
    </submittedName>
</protein>
<proteinExistence type="predicted"/>
<dbReference type="Proteomes" id="UP001473302">
    <property type="component" value="Unassembled WGS sequence"/>
</dbReference>
<evidence type="ECO:0000313" key="1">
    <source>
        <dbReference type="EMBL" id="GAA5816969.1"/>
    </source>
</evidence>
<dbReference type="EMBL" id="BAABUK010000036">
    <property type="protein sequence ID" value="GAA5816969.1"/>
    <property type="molecule type" value="Genomic_DNA"/>
</dbReference>
<sequence>MGKSLWLPIFIEKLTFTGEYVYFTKTVTIFAKSTPARNNRDRVNLEVDDFNFNKIEESFEPVFIDPGRNLVITSAQRTNDIHTLPTKEFYDMANTPESNIPIAKASHDVESYHYHRHYMHKNYACFFRFYDMSSTKIRMKNFVSKQKALDESVNILTNGGK</sequence>
<comment type="caution">
    <text evidence="1">The sequence shown here is derived from an EMBL/GenBank/DDBJ whole genome shotgun (WGS) entry which is preliminary data.</text>
</comment>
<gene>
    <name evidence="1" type="ORF">MFLAVUS_010504</name>
</gene>
<name>A0ABP9ZD36_9FUNG</name>
<organism evidence="1 2">
    <name type="scientific">Mucor flavus</name>
    <dbReference type="NCBI Taxonomy" id="439312"/>
    <lineage>
        <taxon>Eukaryota</taxon>
        <taxon>Fungi</taxon>
        <taxon>Fungi incertae sedis</taxon>
        <taxon>Mucoromycota</taxon>
        <taxon>Mucoromycotina</taxon>
        <taxon>Mucoromycetes</taxon>
        <taxon>Mucorales</taxon>
        <taxon>Mucorineae</taxon>
        <taxon>Mucoraceae</taxon>
        <taxon>Mucor</taxon>
    </lineage>
</organism>
<evidence type="ECO:0000313" key="2">
    <source>
        <dbReference type="Proteomes" id="UP001473302"/>
    </source>
</evidence>
<keyword evidence="2" id="KW-1185">Reference proteome</keyword>
<accession>A0ABP9ZD36</accession>